<dbReference type="PANTHER" id="PTHR43155">
    <property type="entry name" value="CYCLIC DI-GMP PHOSPHODIESTERASE PA4108-RELATED"/>
    <property type="match status" value="1"/>
</dbReference>
<feature type="domain" description="HD-GYP" evidence="1">
    <location>
        <begin position="150"/>
        <end position="347"/>
    </location>
</feature>
<dbReference type="Pfam" id="PF13487">
    <property type="entry name" value="HD_5"/>
    <property type="match status" value="1"/>
</dbReference>
<dbReference type="RefSeq" id="WP_003398348.1">
    <property type="nucleotide sequence ID" value="NZ_APCD01000020.1"/>
</dbReference>
<dbReference type="PANTHER" id="PTHR43155:SF2">
    <property type="entry name" value="CYCLIC DI-GMP PHOSPHODIESTERASE PA4108"/>
    <property type="match status" value="1"/>
</dbReference>
<dbReference type="SUPFAM" id="SSF109604">
    <property type="entry name" value="HD-domain/PDEase-like"/>
    <property type="match status" value="1"/>
</dbReference>
<reference evidence="2 3" key="2">
    <citation type="journal article" date="2015" name="Genome Announc.">
        <title>Genome Sequence of Anoxybacillus flavithermus Strain AK1, a Thermophile Isolated from a Hot Spring in Saudi Arabia.</title>
        <authorList>
            <person name="Khalil A."/>
            <person name="Sivakumar N."/>
            <person name="Qarawi S."/>
        </authorList>
    </citation>
    <scope>NUCLEOTIDE SEQUENCE [LARGE SCALE GENOMIC DNA]</scope>
    <source>
        <strain evidence="2 3">AK1</strain>
    </source>
</reference>
<dbReference type="CDD" id="cd00077">
    <property type="entry name" value="HDc"/>
    <property type="match status" value="1"/>
</dbReference>
<dbReference type="Gene3D" id="1.10.3210.10">
    <property type="entry name" value="Hypothetical protein af1432"/>
    <property type="match status" value="1"/>
</dbReference>
<dbReference type="InterPro" id="IPR037522">
    <property type="entry name" value="HD_GYP_dom"/>
</dbReference>
<dbReference type="AlphaFoldDB" id="M8DWX1"/>
<accession>M8DWX1</accession>
<dbReference type="PROSITE" id="PS51832">
    <property type="entry name" value="HD_GYP"/>
    <property type="match status" value="1"/>
</dbReference>
<dbReference type="InterPro" id="IPR003607">
    <property type="entry name" value="HD/PDEase_dom"/>
</dbReference>
<name>M8DWX1_9BACL</name>
<evidence type="ECO:0000313" key="2">
    <source>
        <dbReference type="EMBL" id="EMT45269.1"/>
    </source>
</evidence>
<protein>
    <submittedName>
        <fullName evidence="2">HD-GYP domain-containing protein</fullName>
    </submittedName>
</protein>
<reference evidence="2 3" key="1">
    <citation type="submission" date="2013-03" db="EMBL/GenBank/DDBJ databases">
        <title>Assembly of a new bacterial strain Anoxybacillus flavithermus AK1.</title>
        <authorList>
            <person name="Rajan I."/>
            <person name="PoliReddy D."/>
            <person name="Sugumar T."/>
            <person name="Rathinam K."/>
            <person name="Alqarawi S."/>
            <person name="Khalil A.B."/>
            <person name="Sivakumar N."/>
        </authorList>
    </citation>
    <scope>NUCLEOTIDE SEQUENCE [LARGE SCALE GENOMIC DNA]</scope>
    <source>
        <strain evidence="2 3">AK1</strain>
    </source>
</reference>
<dbReference type="EMBL" id="APCD01000020">
    <property type="protein sequence ID" value="EMT45269.1"/>
    <property type="molecule type" value="Genomic_DNA"/>
</dbReference>
<gene>
    <name evidence="2" type="ORF">H919_11279</name>
</gene>
<dbReference type="Proteomes" id="UP000012085">
    <property type="component" value="Unassembled WGS sequence"/>
</dbReference>
<evidence type="ECO:0000259" key="1">
    <source>
        <dbReference type="PROSITE" id="PS51832"/>
    </source>
</evidence>
<dbReference type="PATRIC" id="fig|1297581.3.peg.2284"/>
<comment type="caution">
    <text evidence="2">The sequence shown here is derived from an EMBL/GenBank/DDBJ whole genome shotgun (WGS) entry which is preliminary data.</text>
</comment>
<sequence length="383" mass="44928">MFQQKYTYELVPGDILLHPLYRPDGLLFVQKHKKLSESVIEHIKKQFPRDFPFLVVQSEQQLHDFIQKKQYEHHSFYDALKQVVDVHRQYIQMPIAVQLYDPSLSNETEIETTFLTELNLFSPTWALIEQTLDSPRLLRRAKQIDEQLNRIVLKDKAILHLYQNMRQYHDVLAIHSLNTTAISLMIGLALELKDEDIVELCLATLFADIGFTKIPKERFIHYLNAAKADEEMMRNHIKFSIELIASSVYCRQKNIIYGILDHHEQFNGSGVPNKKSNNDIHLYGRIIAIAQYYDELVGGYIGEKSYTSFEAMREVWNEKGKKLDPYILRIFLDKTTLYKVGQSIQIRPYEWATIIGFTDYIHHPLHPVVQKHDGTIIDLSRKR</sequence>
<proteinExistence type="predicted"/>
<organism evidence="2 3">
    <name type="scientific">Anoxybacillus flavithermus AK1</name>
    <dbReference type="NCBI Taxonomy" id="1297581"/>
    <lineage>
        <taxon>Bacteria</taxon>
        <taxon>Bacillati</taxon>
        <taxon>Bacillota</taxon>
        <taxon>Bacilli</taxon>
        <taxon>Bacillales</taxon>
        <taxon>Anoxybacillaceae</taxon>
        <taxon>Anoxybacillus</taxon>
    </lineage>
</organism>
<evidence type="ECO:0000313" key="3">
    <source>
        <dbReference type="Proteomes" id="UP000012085"/>
    </source>
</evidence>